<dbReference type="EMBL" id="JBBEGL010000007">
    <property type="protein sequence ID" value="MEJ2889599.1"/>
    <property type="molecule type" value="Genomic_DNA"/>
</dbReference>
<organism evidence="1 2">
    <name type="scientific">Actinomycetospora aeridis</name>
    <dbReference type="NCBI Taxonomy" id="3129231"/>
    <lineage>
        <taxon>Bacteria</taxon>
        <taxon>Bacillati</taxon>
        <taxon>Actinomycetota</taxon>
        <taxon>Actinomycetes</taxon>
        <taxon>Pseudonocardiales</taxon>
        <taxon>Pseudonocardiaceae</taxon>
        <taxon>Actinomycetospora</taxon>
    </lineage>
</organism>
<evidence type="ECO:0000313" key="1">
    <source>
        <dbReference type="EMBL" id="MEJ2889599.1"/>
    </source>
</evidence>
<evidence type="ECO:0008006" key="3">
    <source>
        <dbReference type="Google" id="ProtNLM"/>
    </source>
</evidence>
<dbReference type="RefSeq" id="WP_337717326.1">
    <property type="nucleotide sequence ID" value="NZ_JBBEGL010000007.1"/>
</dbReference>
<dbReference type="SUPFAM" id="SSF51726">
    <property type="entry name" value="UROD/MetE-like"/>
    <property type="match status" value="1"/>
</dbReference>
<dbReference type="Proteomes" id="UP001370100">
    <property type="component" value="Unassembled WGS sequence"/>
</dbReference>
<dbReference type="InterPro" id="IPR038071">
    <property type="entry name" value="UROD/MetE-like_sf"/>
</dbReference>
<name>A0ABU8NDY3_9PSEU</name>
<dbReference type="Gene3D" id="3.20.20.210">
    <property type="match status" value="1"/>
</dbReference>
<keyword evidence="2" id="KW-1185">Reference proteome</keyword>
<evidence type="ECO:0000313" key="2">
    <source>
        <dbReference type="Proteomes" id="UP001370100"/>
    </source>
</evidence>
<gene>
    <name evidence="1" type="ORF">WCD41_24270</name>
</gene>
<proteinExistence type="predicted"/>
<sequence>MALPITVVGSWWPYDDHTDELARARREDPTGDAARKITDIWATRAIREQREFGFAEWTSGEYFVENFVATLPRYLTGLTVDAAPPFEEYDYDDFGHLTIDGPIAAPGGLGYAAAYEHDRTLPGGVTKATVVTPFEIMVPALLDQQDAIDRAMPDLLAIVNTELRRLAAAGCPHVQLDAPIIATLVNEGRMTAEAGAGLIAACFDGVEGTTRGVHFCNGNNKGRPISSVLRLAPWVPILQRLDGVVDDALLEATYWSEWAEREALKDVPRSIALTVGLVDEADYSPMPVWKIRAAGWAEVVGEDRLRLSMSCGFGRHGAADRALLEQKVTNLAEAAAGF</sequence>
<accession>A0ABU8NDY3</accession>
<reference evidence="1 2" key="1">
    <citation type="submission" date="2024-03" db="EMBL/GenBank/DDBJ databases">
        <title>Actinomycetospora sp. OC33-EN06, a novel actinomycete isolated from wild orchid (Aerides multiflora).</title>
        <authorList>
            <person name="Suriyachadkun C."/>
        </authorList>
    </citation>
    <scope>NUCLEOTIDE SEQUENCE [LARGE SCALE GENOMIC DNA]</scope>
    <source>
        <strain evidence="1 2">OC33-EN06</strain>
    </source>
</reference>
<comment type="caution">
    <text evidence="1">The sequence shown here is derived from an EMBL/GenBank/DDBJ whole genome shotgun (WGS) entry which is preliminary data.</text>
</comment>
<protein>
    <recommendedName>
        <fullName evidence="3">Methionine synthase</fullName>
    </recommendedName>
</protein>